<evidence type="ECO:0000313" key="3">
    <source>
        <dbReference type="EMBL" id="AZU60450.1"/>
    </source>
</evidence>
<dbReference type="InterPro" id="IPR011009">
    <property type="entry name" value="Kinase-like_dom_sf"/>
</dbReference>
<dbReference type="AlphaFoldDB" id="A0A3Q9QS91"/>
<evidence type="ECO:0000313" key="4">
    <source>
        <dbReference type="Proteomes" id="UP000282892"/>
    </source>
</evidence>
<organism evidence="3 4">
    <name type="scientific">Neobacillus mesonae</name>
    <dbReference type="NCBI Taxonomy" id="1193713"/>
    <lineage>
        <taxon>Bacteria</taxon>
        <taxon>Bacillati</taxon>
        <taxon>Bacillota</taxon>
        <taxon>Bacilli</taxon>
        <taxon>Bacillales</taxon>
        <taxon>Bacillaceae</taxon>
        <taxon>Neobacillus</taxon>
    </lineage>
</organism>
<accession>A0A3Q9QS91</accession>
<evidence type="ECO:0000256" key="1">
    <source>
        <dbReference type="PROSITE-ProRule" id="PRU10141"/>
    </source>
</evidence>
<dbReference type="Proteomes" id="UP000282892">
    <property type="component" value="Chromosome"/>
</dbReference>
<dbReference type="EMBL" id="CP022572">
    <property type="protein sequence ID" value="AZU60450.1"/>
    <property type="molecule type" value="Genomic_DNA"/>
</dbReference>
<dbReference type="PROSITE" id="PS00107">
    <property type="entry name" value="PROTEIN_KINASE_ATP"/>
    <property type="match status" value="1"/>
</dbReference>
<dbReference type="InterPro" id="IPR017441">
    <property type="entry name" value="Protein_kinase_ATP_BS"/>
</dbReference>
<dbReference type="InterPro" id="IPR000719">
    <property type="entry name" value="Prot_kinase_dom"/>
</dbReference>
<feature type="domain" description="Protein kinase" evidence="2">
    <location>
        <begin position="9"/>
        <end position="223"/>
    </location>
</feature>
<dbReference type="Gene3D" id="1.10.510.10">
    <property type="entry name" value="Transferase(Phosphotransferase) domain 1"/>
    <property type="match status" value="1"/>
</dbReference>
<dbReference type="Pfam" id="PF00069">
    <property type="entry name" value="Pkinase"/>
    <property type="match status" value="1"/>
</dbReference>
<dbReference type="STRING" id="1193713.GCA_001636315_03268"/>
<dbReference type="GO" id="GO:0005524">
    <property type="term" value="F:ATP binding"/>
    <property type="evidence" value="ECO:0007669"/>
    <property type="project" value="UniProtKB-UniRule"/>
</dbReference>
<dbReference type="KEGG" id="nmk:CHR53_03750"/>
<keyword evidence="1" id="KW-0067">ATP-binding</keyword>
<sequence>MFLNYKHYIVDEKLLGRGLYGKVYSAFDPEKKKKVAIKRTRNIKASKTEAFIMEHYGYSKYLPKLYNFKVYNNIAYIEMEYIDGTPLGYHFNRTHSKKIGEKKSVQITINILKGLEQLHRSGFTHNDILPKNILIKDDDPKTTKVIDFNLGKKINDDHTISKDIRNASLMCIYLINGVVPEKLSGKEIKNKKLRKVLMKALSTKQKDQYHSAKAFINALLPYR</sequence>
<reference evidence="3 4" key="1">
    <citation type="submission" date="2017-07" db="EMBL/GenBank/DDBJ databases">
        <title>The complete genome sequence of Bacillus mesonae strain H20-5, an efficient strain improving plant abiotic stress resistance.</title>
        <authorList>
            <person name="Kim S.Y."/>
            <person name="Song H."/>
            <person name="Sang M.K."/>
            <person name="Weon H.-Y."/>
            <person name="Song J."/>
        </authorList>
    </citation>
    <scope>NUCLEOTIDE SEQUENCE [LARGE SCALE GENOMIC DNA]</scope>
    <source>
        <strain evidence="3 4">H20-5</strain>
    </source>
</reference>
<keyword evidence="4" id="KW-1185">Reference proteome</keyword>
<dbReference type="PROSITE" id="PS50011">
    <property type="entry name" value="PROTEIN_KINASE_DOM"/>
    <property type="match status" value="1"/>
</dbReference>
<keyword evidence="1" id="KW-0547">Nucleotide-binding</keyword>
<dbReference type="GO" id="GO:0004672">
    <property type="term" value="F:protein kinase activity"/>
    <property type="evidence" value="ECO:0007669"/>
    <property type="project" value="InterPro"/>
</dbReference>
<dbReference type="OrthoDB" id="9762169at2"/>
<evidence type="ECO:0000259" key="2">
    <source>
        <dbReference type="PROSITE" id="PS50011"/>
    </source>
</evidence>
<gene>
    <name evidence="3" type="ORF">CHR53_03750</name>
</gene>
<proteinExistence type="predicted"/>
<dbReference type="PANTHER" id="PTHR44167:SF24">
    <property type="entry name" value="SERINE_THREONINE-PROTEIN KINASE CHK2"/>
    <property type="match status" value="1"/>
</dbReference>
<dbReference type="SUPFAM" id="SSF56112">
    <property type="entry name" value="Protein kinase-like (PK-like)"/>
    <property type="match status" value="1"/>
</dbReference>
<dbReference type="PANTHER" id="PTHR44167">
    <property type="entry name" value="OVARIAN-SPECIFIC SERINE/THREONINE-PROTEIN KINASE LOK-RELATED"/>
    <property type="match status" value="1"/>
</dbReference>
<name>A0A3Q9QS91_9BACI</name>
<feature type="binding site" evidence="1">
    <location>
        <position position="38"/>
    </location>
    <ligand>
        <name>ATP</name>
        <dbReference type="ChEBI" id="CHEBI:30616"/>
    </ligand>
</feature>
<protein>
    <recommendedName>
        <fullName evidence="2">Protein kinase domain-containing protein</fullName>
    </recommendedName>
</protein>